<gene>
    <name evidence="1" type="ORF">UFOVP1649_19</name>
</gene>
<accession>A0A6J5T3A9</accession>
<evidence type="ECO:0000313" key="1">
    <source>
        <dbReference type="EMBL" id="CAB4222089.1"/>
    </source>
</evidence>
<evidence type="ECO:0008006" key="2">
    <source>
        <dbReference type="Google" id="ProtNLM"/>
    </source>
</evidence>
<dbReference type="EMBL" id="LR797519">
    <property type="protein sequence ID" value="CAB4222089.1"/>
    <property type="molecule type" value="Genomic_DNA"/>
</dbReference>
<name>A0A6J5T3A9_9CAUD</name>
<proteinExistence type="predicted"/>
<protein>
    <recommendedName>
        <fullName evidence="2">Gp6 domain containing protein</fullName>
    </recommendedName>
</protein>
<sequence length="216" mass="22820">MAATFVTLAELRSALGIGTLYTDSVLEEVCQSAQDLVDVMLWHNTAPVVATSLTNNIATIAIASTPIYNVGQSVTISSCGAIYNGSYTITALGSGSFWNSSIYQTGAFAWGNSTELSTNTISYFQYAKTNANDVTHLVRPYGKVTGPEHVTYATTPAVREASLMVAINIWQSRQAPGNGASSIDFGVPQPFKMGFALMATVRGLLAPYLAPSAMVG</sequence>
<reference evidence="1" key="1">
    <citation type="submission" date="2020-05" db="EMBL/GenBank/DDBJ databases">
        <authorList>
            <person name="Chiriac C."/>
            <person name="Salcher M."/>
            <person name="Ghai R."/>
            <person name="Kavagutti S V."/>
        </authorList>
    </citation>
    <scope>NUCLEOTIDE SEQUENCE</scope>
</reference>
<organism evidence="1">
    <name type="scientific">uncultured Caudovirales phage</name>
    <dbReference type="NCBI Taxonomy" id="2100421"/>
    <lineage>
        <taxon>Viruses</taxon>
        <taxon>Duplodnaviria</taxon>
        <taxon>Heunggongvirae</taxon>
        <taxon>Uroviricota</taxon>
        <taxon>Caudoviricetes</taxon>
        <taxon>Peduoviridae</taxon>
        <taxon>Maltschvirus</taxon>
        <taxon>Maltschvirus maltsch</taxon>
    </lineage>
</organism>